<dbReference type="EMBL" id="CM026426">
    <property type="protein sequence ID" value="KAG0575128.1"/>
    <property type="molecule type" value="Genomic_DNA"/>
</dbReference>
<feature type="chain" id="PRO_5035806281" description="Secreted protein" evidence="1">
    <location>
        <begin position="20"/>
        <end position="62"/>
    </location>
</feature>
<comment type="caution">
    <text evidence="2">The sequence shown here is derived from an EMBL/GenBank/DDBJ whole genome shotgun (WGS) entry which is preliminary data.</text>
</comment>
<feature type="signal peptide" evidence="1">
    <location>
        <begin position="1"/>
        <end position="19"/>
    </location>
</feature>
<keyword evidence="1" id="KW-0732">Signal</keyword>
<protein>
    <recommendedName>
        <fullName evidence="4">Secreted protein</fullName>
    </recommendedName>
</protein>
<evidence type="ECO:0000256" key="1">
    <source>
        <dbReference type="SAM" id="SignalP"/>
    </source>
</evidence>
<name>A0A8T0HXM7_CERPU</name>
<evidence type="ECO:0008006" key="4">
    <source>
        <dbReference type="Google" id="ProtNLM"/>
    </source>
</evidence>
<dbReference type="AlphaFoldDB" id="A0A8T0HXM7"/>
<organism evidence="2 3">
    <name type="scientific">Ceratodon purpureus</name>
    <name type="common">Fire moss</name>
    <name type="synonym">Dicranum purpureum</name>
    <dbReference type="NCBI Taxonomy" id="3225"/>
    <lineage>
        <taxon>Eukaryota</taxon>
        <taxon>Viridiplantae</taxon>
        <taxon>Streptophyta</taxon>
        <taxon>Embryophyta</taxon>
        <taxon>Bryophyta</taxon>
        <taxon>Bryophytina</taxon>
        <taxon>Bryopsida</taxon>
        <taxon>Dicranidae</taxon>
        <taxon>Pseudoditrichales</taxon>
        <taxon>Ditrichaceae</taxon>
        <taxon>Ceratodon</taxon>
    </lineage>
</organism>
<gene>
    <name evidence="2" type="ORF">KC19_VG320300</name>
</gene>
<keyword evidence="3" id="KW-1185">Reference proteome</keyword>
<evidence type="ECO:0000313" key="3">
    <source>
        <dbReference type="Proteomes" id="UP000822688"/>
    </source>
</evidence>
<dbReference type="Proteomes" id="UP000822688">
    <property type="component" value="Chromosome V"/>
</dbReference>
<proteinExistence type="predicted"/>
<evidence type="ECO:0000313" key="2">
    <source>
        <dbReference type="EMBL" id="KAG0575128.1"/>
    </source>
</evidence>
<reference evidence="2" key="1">
    <citation type="submission" date="2020-06" db="EMBL/GenBank/DDBJ databases">
        <title>WGS assembly of Ceratodon purpureus strain R40.</title>
        <authorList>
            <person name="Carey S.B."/>
            <person name="Jenkins J."/>
            <person name="Shu S."/>
            <person name="Lovell J.T."/>
            <person name="Sreedasyam A."/>
            <person name="Maumus F."/>
            <person name="Tiley G.P."/>
            <person name="Fernandez-Pozo N."/>
            <person name="Barry K."/>
            <person name="Chen C."/>
            <person name="Wang M."/>
            <person name="Lipzen A."/>
            <person name="Daum C."/>
            <person name="Saski C.A."/>
            <person name="Payton A.C."/>
            <person name="Mcbreen J.C."/>
            <person name="Conrad R.E."/>
            <person name="Kollar L.M."/>
            <person name="Olsson S."/>
            <person name="Huttunen S."/>
            <person name="Landis J.B."/>
            <person name="Wickett N.J."/>
            <person name="Johnson M.G."/>
            <person name="Rensing S.A."/>
            <person name="Grimwood J."/>
            <person name="Schmutz J."/>
            <person name="Mcdaniel S.F."/>
        </authorList>
    </citation>
    <scope>NUCLEOTIDE SEQUENCE</scope>
    <source>
        <strain evidence="2">R40</strain>
    </source>
</reference>
<accession>A0A8T0HXM7</accession>
<sequence length="62" mass="6992">MLEVELCPLLLLITVPAVGQLRRSCGAQGAQLSECCCFVDGCFWRWVFCSIEVCISLCCWWC</sequence>